<keyword evidence="3" id="KW-1185">Reference proteome</keyword>
<name>A0A239HP85_9BACT</name>
<proteinExistence type="predicted"/>
<dbReference type="AlphaFoldDB" id="A0A239HP85"/>
<evidence type="ECO:0000259" key="1">
    <source>
        <dbReference type="Pfam" id="PF05685"/>
    </source>
</evidence>
<keyword evidence="2" id="KW-0540">Nuclease</keyword>
<keyword evidence="2" id="KW-0255">Endonuclease</keyword>
<dbReference type="SUPFAM" id="SSF52980">
    <property type="entry name" value="Restriction endonuclease-like"/>
    <property type="match status" value="1"/>
</dbReference>
<accession>A0A239HP85</accession>
<evidence type="ECO:0000313" key="3">
    <source>
        <dbReference type="Proteomes" id="UP000198356"/>
    </source>
</evidence>
<dbReference type="InterPro" id="IPR012296">
    <property type="entry name" value="Nuclease_put_TT1808"/>
</dbReference>
<dbReference type="Pfam" id="PF05685">
    <property type="entry name" value="Uma2"/>
    <property type="match status" value="1"/>
</dbReference>
<protein>
    <submittedName>
        <fullName evidence="2">Endonuclease, Uma2 family (Restriction endonuclease fold)</fullName>
    </submittedName>
</protein>
<dbReference type="PANTHER" id="PTHR34107:SF1">
    <property type="entry name" value="SLL0198 PROTEIN"/>
    <property type="match status" value="1"/>
</dbReference>
<dbReference type="InterPro" id="IPR011335">
    <property type="entry name" value="Restrct_endonuc-II-like"/>
</dbReference>
<dbReference type="OrthoDB" id="9799703at2"/>
<organism evidence="2 3">
    <name type="scientific">Granulicella rosea</name>
    <dbReference type="NCBI Taxonomy" id="474952"/>
    <lineage>
        <taxon>Bacteria</taxon>
        <taxon>Pseudomonadati</taxon>
        <taxon>Acidobacteriota</taxon>
        <taxon>Terriglobia</taxon>
        <taxon>Terriglobales</taxon>
        <taxon>Acidobacteriaceae</taxon>
        <taxon>Granulicella</taxon>
    </lineage>
</organism>
<dbReference type="EMBL" id="FZOU01000002">
    <property type="protein sequence ID" value="SNS83110.1"/>
    <property type="molecule type" value="Genomic_DNA"/>
</dbReference>
<gene>
    <name evidence="2" type="ORF">SAMN05421770_102491</name>
</gene>
<keyword evidence="2" id="KW-0378">Hydrolase</keyword>
<dbReference type="CDD" id="cd06260">
    <property type="entry name" value="DUF820-like"/>
    <property type="match status" value="1"/>
</dbReference>
<reference evidence="2 3" key="1">
    <citation type="submission" date="2017-06" db="EMBL/GenBank/DDBJ databases">
        <authorList>
            <person name="Kim H.J."/>
            <person name="Triplett B.A."/>
        </authorList>
    </citation>
    <scope>NUCLEOTIDE SEQUENCE [LARGE SCALE GENOMIC DNA]</scope>
    <source>
        <strain evidence="2 3">DSM 18704</strain>
    </source>
</reference>
<sequence length="199" mass="22826">MNISLSETEFPVRLRFERPLTDEELMRFCSENDILRVERDANGELIVMSPSGLEGSSWNSEIIAELIFWARTDGRGKVFDSNGGFTLPDSSMRSPDAAWVSWSRWNALPPEERKVFGRITPEFIIELRSESDRLSELQSKMRTWLDNGVELAWLIDPQRKVIEVYRPNEQPEIHEDPTSVQGTGPVRGFELVLSRVWGG</sequence>
<dbReference type="RefSeq" id="WP_089407969.1">
    <property type="nucleotide sequence ID" value="NZ_FZOU01000002.1"/>
</dbReference>
<dbReference type="PANTHER" id="PTHR34107">
    <property type="entry name" value="SLL0198 PROTEIN-RELATED"/>
    <property type="match status" value="1"/>
</dbReference>
<dbReference type="GO" id="GO:0004519">
    <property type="term" value="F:endonuclease activity"/>
    <property type="evidence" value="ECO:0007669"/>
    <property type="project" value="UniProtKB-KW"/>
</dbReference>
<dbReference type="InterPro" id="IPR008538">
    <property type="entry name" value="Uma2"/>
</dbReference>
<feature type="domain" description="Putative restriction endonuclease" evidence="1">
    <location>
        <begin position="23"/>
        <end position="191"/>
    </location>
</feature>
<dbReference type="Gene3D" id="3.90.1570.10">
    <property type="entry name" value="tt1808, chain A"/>
    <property type="match status" value="1"/>
</dbReference>
<evidence type="ECO:0000313" key="2">
    <source>
        <dbReference type="EMBL" id="SNS83110.1"/>
    </source>
</evidence>
<dbReference type="Proteomes" id="UP000198356">
    <property type="component" value="Unassembled WGS sequence"/>
</dbReference>